<dbReference type="NCBIfam" id="NF011660">
    <property type="entry name" value="PRK15080.1"/>
    <property type="match status" value="1"/>
</dbReference>
<dbReference type="Gene3D" id="3.30.420.40">
    <property type="match status" value="2"/>
</dbReference>
<dbReference type="CDD" id="cd24047">
    <property type="entry name" value="ASKHA_NBD_EutJ"/>
    <property type="match status" value="1"/>
</dbReference>
<sequence>MIREQTEMDRSNEYLLQMDATSEKEFIDLKQFVLPLKVGVDLGTSNIVVTVLDQENRPVAFEMESANVVKDGIVVQFLDAVRILEKLKSRLEQRLNTKLEEAATAIPPGIMTGNTKVISNVVENAGFHVTHVIDEPEAAAVMMGIRDGIVVDIGGGTTGVSAVKDGQIMYSMDEPTGGTHMTLVISGAMELEFSEAEQYKKSQDNYQLVFTMIQPVMEKMAHITRSFMREQEGPIYLAGGTSCLKGIEAVFQKYLGIAVYKPQNPLLVTPIGIAMSIPSVKEKA</sequence>
<evidence type="ECO:0000313" key="2">
    <source>
        <dbReference type="Proteomes" id="UP000237749"/>
    </source>
</evidence>
<name>A0A2S6HSD8_9FIRM</name>
<dbReference type="EMBL" id="PTJA01000006">
    <property type="protein sequence ID" value="PPK80519.1"/>
    <property type="molecule type" value="Genomic_DNA"/>
</dbReference>
<dbReference type="InterPro" id="IPR056546">
    <property type="entry name" value="MreB_MamK-like"/>
</dbReference>
<dbReference type="AlphaFoldDB" id="A0A2S6HSD8"/>
<proteinExistence type="predicted"/>
<dbReference type="OrthoDB" id="9768127at2"/>
<accession>A0A2S6HSD8</accession>
<gene>
    <name evidence="1" type="ORF">BXY41_106109</name>
</gene>
<dbReference type="PANTHER" id="PTHR32432:SF3">
    <property type="entry name" value="ETHANOLAMINE UTILIZATION PROTEIN EUTJ"/>
    <property type="match status" value="1"/>
</dbReference>
<dbReference type="RefSeq" id="WP_104437219.1">
    <property type="nucleotide sequence ID" value="NZ_PTJA01000006.1"/>
</dbReference>
<dbReference type="InterPro" id="IPR013366">
    <property type="entry name" value="EutJ"/>
</dbReference>
<dbReference type="PANTHER" id="PTHR32432">
    <property type="entry name" value="CELL DIVISION PROTEIN FTSA-RELATED"/>
    <property type="match status" value="1"/>
</dbReference>
<dbReference type="InterPro" id="IPR043129">
    <property type="entry name" value="ATPase_NBD"/>
</dbReference>
<dbReference type="Pfam" id="PF06723">
    <property type="entry name" value="MreB_Mbl"/>
    <property type="match status" value="1"/>
</dbReference>
<organism evidence="1 2">
    <name type="scientific">Lacrimispora xylanisolvens</name>
    <dbReference type="NCBI Taxonomy" id="384636"/>
    <lineage>
        <taxon>Bacteria</taxon>
        <taxon>Bacillati</taxon>
        <taxon>Bacillota</taxon>
        <taxon>Clostridia</taxon>
        <taxon>Lachnospirales</taxon>
        <taxon>Lachnospiraceae</taxon>
        <taxon>Lacrimispora</taxon>
    </lineage>
</organism>
<reference evidence="1 2" key="1">
    <citation type="submission" date="2018-02" db="EMBL/GenBank/DDBJ databases">
        <title>Genomic Encyclopedia of Archaeal and Bacterial Type Strains, Phase II (KMG-II): from individual species to whole genera.</title>
        <authorList>
            <person name="Goeker M."/>
        </authorList>
    </citation>
    <scope>NUCLEOTIDE SEQUENCE [LARGE SCALE GENOMIC DNA]</scope>
    <source>
        <strain evidence="1 2">DSM 3808</strain>
    </source>
</reference>
<keyword evidence="2" id="KW-1185">Reference proteome</keyword>
<evidence type="ECO:0000313" key="1">
    <source>
        <dbReference type="EMBL" id="PPK80519.1"/>
    </source>
</evidence>
<dbReference type="Proteomes" id="UP000237749">
    <property type="component" value="Unassembled WGS sequence"/>
</dbReference>
<protein>
    <submittedName>
        <fullName evidence="1">Ethanolamine utilization protein EutJ</fullName>
    </submittedName>
</protein>
<dbReference type="InterPro" id="IPR050696">
    <property type="entry name" value="FtsA/MreB"/>
</dbReference>
<dbReference type="SUPFAM" id="SSF53067">
    <property type="entry name" value="Actin-like ATPase domain"/>
    <property type="match status" value="1"/>
</dbReference>
<comment type="caution">
    <text evidence="1">The sequence shown here is derived from an EMBL/GenBank/DDBJ whole genome shotgun (WGS) entry which is preliminary data.</text>
</comment>
<dbReference type="NCBIfam" id="TIGR02529">
    <property type="entry name" value="EutJ"/>
    <property type="match status" value="1"/>
</dbReference>